<evidence type="ECO:0000256" key="3">
    <source>
        <dbReference type="ARBA" id="ARBA00022737"/>
    </source>
</evidence>
<dbReference type="InterPro" id="IPR011004">
    <property type="entry name" value="Trimer_LpxA-like_sf"/>
</dbReference>
<feature type="region of interest" description="Disordered" evidence="5">
    <location>
        <begin position="1"/>
        <end position="26"/>
    </location>
</feature>
<keyword evidence="3" id="KW-0677">Repeat</keyword>
<dbReference type="AlphaFoldDB" id="A0A5P2H6Y4"/>
<dbReference type="GO" id="GO:0016746">
    <property type="term" value="F:acyltransferase activity"/>
    <property type="evidence" value="ECO:0007669"/>
    <property type="project" value="UniProtKB-KW"/>
</dbReference>
<dbReference type="PROSITE" id="PS00101">
    <property type="entry name" value="HEXAPEP_TRANSFERASES"/>
    <property type="match status" value="1"/>
</dbReference>
<keyword evidence="4" id="KW-0012">Acyltransferase</keyword>
<dbReference type="InterPro" id="IPR045304">
    <property type="entry name" value="LbH_SAT"/>
</dbReference>
<dbReference type="OrthoDB" id="8612290at2"/>
<evidence type="ECO:0000313" key="7">
    <source>
        <dbReference type="Proteomes" id="UP000322822"/>
    </source>
</evidence>
<name>A0A5P2H6Y4_9BURK</name>
<proteinExistence type="inferred from homology"/>
<dbReference type="CDD" id="cd03354">
    <property type="entry name" value="LbH_SAT"/>
    <property type="match status" value="1"/>
</dbReference>
<dbReference type="InterPro" id="IPR001451">
    <property type="entry name" value="Hexapep"/>
</dbReference>
<gene>
    <name evidence="6" type="ORF">FOB72_15435</name>
</gene>
<evidence type="ECO:0000313" key="6">
    <source>
        <dbReference type="EMBL" id="QET03871.1"/>
    </source>
</evidence>
<dbReference type="Proteomes" id="UP000322822">
    <property type="component" value="Chromosome 1"/>
</dbReference>
<dbReference type="Pfam" id="PF00132">
    <property type="entry name" value="Hexapep"/>
    <property type="match status" value="1"/>
</dbReference>
<dbReference type="Gene3D" id="2.160.10.10">
    <property type="entry name" value="Hexapeptide repeat proteins"/>
    <property type="match status" value="1"/>
</dbReference>
<organism evidence="6 7">
    <name type="scientific">Cupriavidus pauculus</name>
    <dbReference type="NCBI Taxonomy" id="82633"/>
    <lineage>
        <taxon>Bacteria</taxon>
        <taxon>Pseudomonadati</taxon>
        <taxon>Pseudomonadota</taxon>
        <taxon>Betaproteobacteria</taxon>
        <taxon>Burkholderiales</taxon>
        <taxon>Burkholderiaceae</taxon>
        <taxon>Cupriavidus</taxon>
    </lineage>
</organism>
<sequence length="216" mass="23100">MLPASPTRRSSSPPSHPPHPSHHAGREAIHDSATTLIRSDLYRVAGETSVKAFLKHYVATEGFHYLVWFRLASACTTGVRGAFLKLMLRRKQRQLGIVIPRGTRIGPGFYIGHFGGIVLNESVVIGANCNISQCVTIGANHGQAATIGDNVYIGPNVCIVEDVTIGDNVTVGAGSVVTRDVPANVTVAGNPARVLADDLERGRAGRYIANRWNARG</sequence>
<evidence type="ECO:0000256" key="4">
    <source>
        <dbReference type="ARBA" id="ARBA00023315"/>
    </source>
</evidence>
<evidence type="ECO:0000256" key="2">
    <source>
        <dbReference type="ARBA" id="ARBA00022679"/>
    </source>
</evidence>
<comment type="similarity">
    <text evidence="1">Belongs to the transferase hexapeptide repeat family.</text>
</comment>
<dbReference type="EMBL" id="CP044065">
    <property type="protein sequence ID" value="QET03871.1"/>
    <property type="molecule type" value="Genomic_DNA"/>
</dbReference>
<keyword evidence="2 6" id="KW-0808">Transferase</keyword>
<evidence type="ECO:0000256" key="1">
    <source>
        <dbReference type="ARBA" id="ARBA00007274"/>
    </source>
</evidence>
<dbReference type="PANTHER" id="PTHR42811">
    <property type="entry name" value="SERINE ACETYLTRANSFERASE"/>
    <property type="match status" value="1"/>
</dbReference>
<protein>
    <submittedName>
        <fullName evidence="6">Serine acetyltransferase</fullName>
    </submittedName>
</protein>
<accession>A0A5P2H6Y4</accession>
<reference evidence="6 7" key="1">
    <citation type="submission" date="2019-09" db="EMBL/GenBank/DDBJ databases">
        <title>FDA dAtabase for Regulatory Grade micrObial Sequences (FDA-ARGOS): Supporting development and validation of Infectious Disease Dx tests.</title>
        <authorList>
            <person name="Sciortino C."/>
            <person name="Tallon L."/>
            <person name="Sadzewicz L."/>
            <person name="Vavikolanu K."/>
            <person name="Mehta A."/>
            <person name="Aluvathingal J."/>
            <person name="Nadendla S."/>
            <person name="Nandy P."/>
            <person name="Geyer C."/>
            <person name="Yan Y."/>
            <person name="Sichtig H."/>
        </authorList>
    </citation>
    <scope>NUCLEOTIDE SEQUENCE [LARGE SCALE GENOMIC DNA]</scope>
    <source>
        <strain evidence="6 7">FDAARGOS_664</strain>
    </source>
</reference>
<dbReference type="InterPro" id="IPR018357">
    <property type="entry name" value="Hexapep_transf_CS"/>
</dbReference>
<evidence type="ECO:0000256" key="5">
    <source>
        <dbReference type="SAM" id="MobiDB-lite"/>
    </source>
</evidence>
<dbReference type="SUPFAM" id="SSF51161">
    <property type="entry name" value="Trimeric LpxA-like enzymes"/>
    <property type="match status" value="1"/>
</dbReference>